<dbReference type="PROSITE" id="PS50928">
    <property type="entry name" value="ABC_TM1"/>
    <property type="match status" value="1"/>
</dbReference>
<dbReference type="EMBL" id="DTBD01000046">
    <property type="protein sequence ID" value="HGQ64661.1"/>
    <property type="molecule type" value="Genomic_DNA"/>
</dbReference>
<feature type="transmembrane region" description="Helical" evidence="5">
    <location>
        <begin position="109"/>
        <end position="137"/>
    </location>
</feature>
<dbReference type="GO" id="GO:0005886">
    <property type="term" value="C:plasma membrane"/>
    <property type="evidence" value="ECO:0007669"/>
    <property type="project" value="UniProtKB-SubCell"/>
</dbReference>
<evidence type="ECO:0000256" key="3">
    <source>
        <dbReference type="ARBA" id="ARBA00022989"/>
    </source>
</evidence>
<gene>
    <name evidence="8" type="ORF">ENU08_05395</name>
    <name evidence="7" type="ORF">ENU41_01310</name>
</gene>
<protein>
    <submittedName>
        <fullName evidence="8">ABC transporter permease</fullName>
    </submittedName>
</protein>
<feature type="transmembrane region" description="Helical" evidence="5">
    <location>
        <begin position="199"/>
        <end position="219"/>
    </location>
</feature>
<name>A0A7C4JKP4_9CREN</name>
<keyword evidence="3 5" id="KW-1133">Transmembrane helix</keyword>
<evidence type="ECO:0000256" key="1">
    <source>
        <dbReference type="ARBA" id="ARBA00004141"/>
    </source>
</evidence>
<feature type="transmembrane region" description="Helical" evidence="5">
    <location>
        <begin position="302"/>
        <end position="328"/>
    </location>
</feature>
<evidence type="ECO:0000313" key="8">
    <source>
        <dbReference type="EMBL" id="HGQ64661.1"/>
    </source>
</evidence>
<organism evidence="8">
    <name type="scientific">Ignisphaera aggregans</name>
    <dbReference type="NCBI Taxonomy" id="334771"/>
    <lineage>
        <taxon>Archaea</taxon>
        <taxon>Thermoproteota</taxon>
        <taxon>Thermoprotei</taxon>
        <taxon>Desulfurococcales</taxon>
        <taxon>Desulfurococcaceae</taxon>
        <taxon>Ignisphaera</taxon>
    </lineage>
</organism>
<dbReference type="EMBL" id="DTCK01000009">
    <property type="protein sequence ID" value="HGQ35303.1"/>
    <property type="molecule type" value="Genomic_DNA"/>
</dbReference>
<reference evidence="8" key="1">
    <citation type="journal article" date="2020" name="mSystems">
        <title>Genome- and Community-Level Interaction Insights into Carbon Utilization and Element Cycling Functions of Hydrothermarchaeota in Hydrothermal Sediment.</title>
        <authorList>
            <person name="Zhou Z."/>
            <person name="Liu Y."/>
            <person name="Xu W."/>
            <person name="Pan J."/>
            <person name="Luo Z.H."/>
            <person name="Li M."/>
        </authorList>
    </citation>
    <scope>NUCLEOTIDE SEQUENCE [LARGE SCALE GENOMIC DNA]</scope>
    <source>
        <strain evidence="8">SpSt-637</strain>
        <strain evidence="7">SpSt-667</strain>
    </source>
</reference>
<feature type="transmembrane region" description="Helical" evidence="5">
    <location>
        <begin position="158"/>
        <end position="179"/>
    </location>
</feature>
<comment type="similarity">
    <text evidence="5">Belongs to the binding-protein-dependent transport system permease family.</text>
</comment>
<feature type="domain" description="ABC transmembrane type-1" evidence="6">
    <location>
        <begin position="110"/>
        <end position="321"/>
    </location>
</feature>
<dbReference type="Pfam" id="PF00528">
    <property type="entry name" value="BPD_transp_1"/>
    <property type="match status" value="1"/>
</dbReference>
<accession>A0A7C4JKP4</accession>
<dbReference type="GO" id="GO:0055085">
    <property type="term" value="P:transmembrane transport"/>
    <property type="evidence" value="ECO:0007669"/>
    <property type="project" value="InterPro"/>
</dbReference>
<evidence type="ECO:0000313" key="7">
    <source>
        <dbReference type="EMBL" id="HGQ35303.1"/>
    </source>
</evidence>
<keyword evidence="4 5" id="KW-0472">Membrane</keyword>
<dbReference type="InterPro" id="IPR000515">
    <property type="entry name" value="MetI-like"/>
</dbReference>
<dbReference type="AlphaFoldDB" id="A0A7C4JKP4"/>
<keyword evidence="2 5" id="KW-0812">Transmembrane</keyword>
<feature type="transmembrane region" description="Helical" evidence="5">
    <location>
        <begin position="14"/>
        <end position="35"/>
    </location>
</feature>
<dbReference type="PANTHER" id="PTHR43376:SF1">
    <property type="entry name" value="OLIGOPEPTIDE TRANSPORT SYSTEM PERMEASE PROTEIN"/>
    <property type="match status" value="1"/>
</dbReference>
<proteinExistence type="inferred from homology"/>
<dbReference type="CDD" id="cd06261">
    <property type="entry name" value="TM_PBP2"/>
    <property type="match status" value="1"/>
</dbReference>
<evidence type="ECO:0000256" key="5">
    <source>
        <dbReference type="RuleBase" id="RU363032"/>
    </source>
</evidence>
<comment type="caution">
    <text evidence="8">The sequence shown here is derived from an EMBL/GenBank/DDBJ whole genome shotgun (WGS) entry which is preliminary data.</text>
</comment>
<dbReference type="SUPFAM" id="SSF161098">
    <property type="entry name" value="MetI-like"/>
    <property type="match status" value="1"/>
</dbReference>
<sequence>MSKKPILMFLAKKVSLLVITYFIAICVVFVLPRLIPASPLAVKMQSILQMYILKPEMVPRVWHELIKTFELDKPWYVQFITFVTRAFGGDLGVSIERYPMKVNDIIARALPWTLVLVIPPTIVSWFVGNIIGAYAGYKRGRMLEKFVLGYSFIVSRIPYYWLAMLMLFTLGFRLRWFPIGGKHSIWVTPSPTLDFFVDFLWHYTLPFLSMFIIQSAGWMGSMRVVISGELGSDYIAYSESLGVRDGIIFKYAYRNSLLPQVTGLALQLGFALTGALVTENVFNYQGLGYYLASAIGALDYPVIQGIFLIVIATVFLANFLVDFMYALIDPRIRVGGEKV</sequence>
<evidence type="ECO:0000259" key="6">
    <source>
        <dbReference type="PROSITE" id="PS50928"/>
    </source>
</evidence>
<keyword evidence="5" id="KW-0813">Transport</keyword>
<comment type="subcellular location">
    <subcellularLocation>
        <location evidence="5">Cell membrane</location>
        <topology evidence="5">Multi-pass membrane protein</topology>
    </subcellularLocation>
    <subcellularLocation>
        <location evidence="1">Membrane</location>
        <topology evidence="1">Multi-pass membrane protein</topology>
    </subcellularLocation>
</comment>
<dbReference type="PANTHER" id="PTHR43376">
    <property type="entry name" value="OLIGOPEPTIDE TRANSPORT SYSTEM PERMEASE PROTEIN"/>
    <property type="match status" value="1"/>
</dbReference>
<feature type="transmembrane region" description="Helical" evidence="5">
    <location>
        <begin position="264"/>
        <end position="282"/>
    </location>
</feature>
<evidence type="ECO:0000256" key="2">
    <source>
        <dbReference type="ARBA" id="ARBA00022692"/>
    </source>
</evidence>
<evidence type="ECO:0000256" key="4">
    <source>
        <dbReference type="ARBA" id="ARBA00023136"/>
    </source>
</evidence>
<dbReference type="InterPro" id="IPR035906">
    <property type="entry name" value="MetI-like_sf"/>
</dbReference>